<evidence type="ECO:0000313" key="2">
    <source>
        <dbReference type="EMBL" id="CDO03377.1"/>
    </source>
</evidence>
<evidence type="ECO:0000256" key="1">
    <source>
        <dbReference type="SAM" id="Phobius"/>
    </source>
</evidence>
<keyword evidence="1" id="KW-0812">Transmembrane</keyword>
<protein>
    <submittedName>
        <fullName evidence="3">Nitrilase</fullName>
    </submittedName>
</protein>
<comment type="caution">
    <text evidence="2">The sequence shown here is derived from an EMBL/GenBank/DDBJ whole genome shotgun (WGS) entry which is preliminary data.</text>
</comment>
<name>W9AKD3_9BACI</name>
<evidence type="ECO:0000313" key="3">
    <source>
        <dbReference type="EMBL" id="GAQ16455.1"/>
    </source>
</evidence>
<keyword evidence="1" id="KW-1133">Transmembrane helix</keyword>
<organism evidence="2 4">
    <name type="scientific">Oceanobacillus picturae</name>
    <dbReference type="NCBI Taxonomy" id="171693"/>
    <lineage>
        <taxon>Bacteria</taxon>
        <taxon>Bacillati</taxon>
        <taxon>Bacillota</taxon>
        <taxon>Bacilli</taxon>
        <taxon>Bacillales</taxon>
        <taxon>Bacillaceae</taxon>
        <taxon>Oceanobacillus</taxon>
    </lineage>
</organism>
<dbReference type="OrthoDB" id="2706433at2"/>
<reference evidence="3 5" key="4">
    <citation type="journal article" date="2016" name="Genome Announc.">
        <title>Draft Genome Sequence of Oceanobacillus picturae Heshi-B3, Isolated from Fermented Rice Bran in a Traditional Japanese Seafood Dish.</title>
        <authorList>
            <person name="Akuzawa S."/>
            <person name="Nagaoka J."/>
            <person name="Kanekatsu M."/>
            <person name="Kanesaki Y."/>
            <person name="Suzuki T."/>
        </authorList>
    </citation>
    <scope>NUCLEOTIDE SEQUENCE [LARGE SCALE GENOMIC DNA]</scope>
    <source>
        <strain evidence="3 5">Heshi-B3</strain>
    </source>
</reference>
<accession>W9AKD3</accession>
<dbReference type="Proteomes" id="UP000028863">
    <property type="component" value="Unassembled WGS sequence"/>
</dbReference>
<feature type="transmembrane region" description="Helical" evidence="1">
    <location>
        <begin position="35"/>
        <end position="55"/>
    </location>
</feature>
<dbReference type="EMBL" id="BBXV01000007">
    <property type="protein sequence ID" value="GAQ16455.1"/>
    <property type="molecule type" value="Genomic_DNA"/>
</dbReference>
<feature type="transmembrane region" description="Helical" evidence="1">
    <location>
        <begin position="67"/>
        <end position="86"/>
    </location>
</feature>
<dbReference type="STRING" id="171693.BN988_01889"/>
<reference evidence="2 4" key="2">
    <citation type="submission" date="2014-03" db="EMBL/GenBank/DDBJ databases">
        <authorList>
            <person name="Urmite Genomes U."/>
        </authorList>
    </citation>
    <scope>NUCLEOTIDE SEQUENCE [LARGE SCALE GENOMIC DNA]</scope>
    <source>
        <strain evidence="2 4">S1</strain>
    </source>
</reference>
<evidence type="ECO:0000313" key="4">
    <source>
        <dbReference type="Proteomes" id="UP000028863"/>
    </source>
</evidence>
<sequence length="94" mass="9471">MIETVLTIGGVTAAILVAISLFISKAVSKDKYIGYFPSFIVALAGGVFIVLSALAGKADIMGLGYGGWGIAFLFAAAAGILITTILDSSANAEA</sequence>
<keyword evidence="4" id="KW-1185">Reference proteome</keyword>
<keyword evidence="1" id="KW-0472">Membrane</keyword>
<dbReference type="eggNOG" id="ENOG503480W">
    <property type="taxonomic scope" value="Bacteria"/>
</dbReference>
<dbReference type="AlphaFoldDB" id="W9AKD3"/>
<reference evidence="2 4" key="1">
    <citation type="submission" date="2014-03" db="EMBL/GenBank/DDBJ databases">
        <title>Draft genome sequencing of Oceanobacillus picturae strain S1 isolated from human gut.</title>
        <authorList>
            <person name="Croce O."/>
            <person name="Lagier J.C."/>
            <person name="Raoult D."/>
        </authorList>
    </citation>
    <scope>NUCLEOTIDE SEQUENCE [LARGE SCALE GENOMIC DNA]</scope>
    <source>
        <strain evidence="2 4">S1</strain>
    </source>
</reference>
<proteinExistence type="predicted"/>
<dbReference type="RefSeq" id="WP_036575357.1">
    <property type="nucleotide sequence ID" value="NZ_BBXV01000007.1"/>
</dbReference>
<evidence type="ECO:0000313" key="5">
    <source>
        <dbReference type="Proteomes" id="UP000052946"/>
    </source>
</evidence>
<feature type="transmembrane region" description="Helical" evidence="1">
    <location>
        <begin position="6"/>
        <end position="23"/>
    </location>
</feature>
<dbReference type="Proteomes" id="UP000052946">
    <property type="component" value="Unassembled WGS sequence"/>
</dbReference>
<reference evidence="5" key="3">
    <citation type="submission" date="2015-07" db="EMBL/GenBank/DDBJ databases">
        <title>Draft Genome Sequence of Oceanobacillus picturae Heshi-B3 that Was Isolated from Fermented Rice Bran with Aging Salted Mackerel, Which Was Named Heshiko as Traditional Fermented Seafood in Japan.</title>
        <authorList>
            <person name="Akuzawa S."/>
            <person name="Nakagawa J."/>
            <person name="Kanekatsu T."/>
            <person name="Kanesaki Y."/>
            <person name="Suzuki T."/>
        </authorList>
    </citation>
    <scope>NUCLEOTIDE SEQUENCE [LARGE SCALE GENOMIC DNA]</scope>
    <source>
        <strain evidence="5">Heshi-B3</strain>
    </source>
</reference>
<dbReference type="EMBL" id="CCAX010000001">
    <property type="protein sequence ID" value="CDO03377.1"/>
    <property type="molecule type" value="Genomic_DNA"/>
</dbReference>
<gene>
    <name evidence="2" type="ORF">BN988_01889</name>
    <name evidence="3" type="ORF">OPHB3_0378</name>
</gene>